<keyword evidence="2" id="KW-1133">Transmembrane helix</keyword>
<feature type="transmembrane region" description="Helical" evidence="2">
    <location>
        <begin position="36"/>
        <end position="54"/>
    </location>
</feature>
<dbReference type="PANTHER" id="PTHR43751:SF3">
    <property type="entry name" value="SULFATASE N-TERMINAL DOMAIN-CONTAINING PROTEIN"/>
    <property type="match status" value="1"/>
</dbReference>
<dbReference type="SUPFAM" id="SSF53649">
    <property type="entry name" value="Alkaline phosphatase-like"/>
    <property type="match status" value="1"/>
</dbReference>
<sequence length="889" mass="100481">MSATFVQLCFSITCISLISTKFIHLSTNVKNISPVAFILFLPSLLLSDVFIISLSRQALRPKTGATLVNTVCILCCILSIVFWGAASSQLGFFYETGNEIRWTEALSYAGDKNGIKILLSGIHTVLAFGILILAIAWVTKWYLYRAAGELCFRVGAPITYLWSLLKHSRIYRGHRFTRYVKVSQDPSRSDSSFDESENRDDIEKSPVLDSEHPQDEASVQPPHWGIIATIGGFLALTTVCRPSTPYNMMSVTLPFALLEMFKPVPDICAEQAALNGNKWPLPSLVEKSKWENPKGHFKGWAPGSNKYIRQYRDTIPKWLPEVVPSGFLKWSPQNTTQTKNNQSCFGAEVDGTFYNPVNDPLKITNLDDSILDVLQNAFKNETVKIRHVALILMESYREELFPLQQGSDYHQMIMKSHGDADEDEINARLSKLGPVAERITGKSGNFKKKDGSNFGPVVIPEWNDTTQDGFGGINIVGGLTTSSVSVKSLATTLCGAWSMPVDKFEESETQSYQPCIPQILDLFNNIKENKSTGDFTELQWVPAFFQSITDGYDRQDKFDKKIGFKEIITKNRLEHDAKEGEELEEINYFGYAETTLNSHVRDYIKQVQEEGKRMFLSHFTSTTHHPWGVPKSFNSTGYLNTKDNMGWHEDFNKYLNAMRFTDAWLGEFLQIFDDLGISNETLIVFVGDHGQAFQEDIPSKTGTYGNGHISNFRVPITFRHPNIPRVQYNANATSLSILPTIFDLLINTHSLNTKDTEVASELLYDYEGQSLIRPYKNSHNGRRAWNFGIINGGGSLLSVTSADAPWRLVLPLDDKSEYRFTDLKNDPLELKPLEKWSKDDLVSTVKSKYGEDASQWVVEAEAVTRWWGLERKRLWGYNRGESGNKKKED</sequence>
<dbReference type="RefSeq" id="XP_025587201.1">
    <property type="nucleotide sequence ID" value="XM_025736612.1"/>
</dbReference>
<dbReference type="EMBL" id="LN649230">
    <property type="protein sequence ID" value="CEI63481.1"/>
    <property type="molecule type" value="Genomic_DNA"/>
</dbReference>
<proteinExistence type="predicted"/>
<feature type="transmembrane region" description="Helical" evidence="2">
    <location>
        <begin position="117"/>
        <end position="138"/>
    </location>
</feature>
<evidence type="ECO:0000259" key="3">
    <source>
        <dbReference type="Pfam" id="PF00884"/>
    </source>
</evidence>
<feature type="transmembrane region" description="Helical" evidence="2">
    <location>
        <begin position="150"/>
        <end position="165"/>
    </location>
</feature>
<accession>A0A2L2TDH9</accession>
<dbReference type="Gene3D" id="3.40.720.10">
    <property type="entry name" value="Alkaline Phosphatase, subunit A"/>
    <property type="match status" value="1"/>
</dbReference>
<feature type="region of interest" description="Disordered" evidence="1">
    <location>
        <begin position="185"/>
        <end position="219"/>
    </location>
</feature>
<keyword evidence="2" id="KW-0472">Membrane</keyword>
<protein>
    <recommendedName>
        <fullName evidence="3">Sulfatase N-terminal domain-containing protein</fullName>
    </recommendedName>
</protein>
<evidence type="ECO:0000313" key="5">
    <source>
        <dbReference type="Proteomes" id="UP000245910"/>
    </source>
</evidence>
<dbReference type="InterPro" id="IPR017850">
    <property type="entry name" value="Alkaline_phosphatase_core_sf"/>
</dbReference>
<dbReference type="PANTHER" id="PTHR43751">
    <property type="entry name" value="SULFATASE"/>
    <property type="match status" value="1"/>
</dbReference>
<evidence type="ECO:0000256" key="1">
    <source>
        <dbReference type="SAM" id="MobiDB-lite"/>
    </source>
</evidence>
<dbReference type="KEGG" id="fvn:FVRRES_07917"/>
<dbReference type="Proteomes" id="UP000245910">
    <property type="component" value="Chromosome II"/>
</dbReference>
<evidence type="ECO:0000313" key="4">
    <source>
        <dbReference type="EMBL" id="CEI63481.1"/>
    </source>
</evidence>
<dbReference type="Pfam" id="PF00884">
    <property type="entry name" value="Sulfatase"/>
    <property type="match status" value="1"/>
</dbReference>
<feature type="domain" description="Sulfatase N-terminal" evidence="3">
    <location>
        <begin position="549"/>
        <end position="745"/>
    </location>
</feature>
<reference evidence="5" key="1">
    <citation type="submission" date="2014-10" db="EMBL/GenBank/DDBJ databases">
        <authorList>
            <person name="King R."/>
        </authorList>
    </citation>
    <scope>NUCLEOTIDE SEQUENCE [LARGE SCALE GENOMIC DNA]</scope>
    <source>
        <strain evidence="5">A3/5</strain>
    </source>
</reference>
<dbReference type="GeneID" id="37259556"/>
<name>A0A2L2TDH9_9HYPO</name>
<organism evidence="4 5">
    <name type="scientific">Fusarium venenatum</name>
    <dbReference type="NCBI Taxonomy" id="56646"/>
    <lineage>
        <taxon>Eukaryota</taxon>
        <taxon>Fungi</taxon>
        <taxon>Dikarya</taxon>
        <taxon>Ascomycota</taxon>
        <taxon>Pezizomycotina</taxon>
        <taxon>Sordariomycetes</taxon>
        <taxon>Hypocreomycetidae</taxon>
        <taxon>Hypocreales</taxon>
        <taxon>Nectriaceae</taxon>
        <taxon>Fusarium</taxon>
    </lineage>
</organism>
<evidence type="ECO:0000256" key="2">
    <source>
        <dbReference type="SAM" id="Phobius"/>
    </source>
</evidence>
<keyword evidence="5" id="KW-1185">Reference proteome</keyword>
<keyword evidence="2" id="KW-0812">Transmembrane</keyword>
<feature type="compositionally biased region" description="Basic and acidic residues" evidence="1">
    <location>
        <begin position="199"/>
        <end position="215"/>
    </location>
</feature>
<dbReference type="AlphaFoldDB" id="A0A2L2TDH9"/>
<feature type="transmembrane region" description="Helical" evidence="2">
    <location>
        <begin position="66"/>
        <end position="86"/>
    </location>
</feature>
<dbReference type="InterPro" id="IPR052701">
    <property type="entry name" value="GAG_Ulvan_Degrading_Sulfatases"/>
</dbReference>
<dbReference type="InterPro" id="IPR000917">
    <property type="entry name" value="Sulfatase_N"/>
</dbReference>